<protein>
    <submittedName>
        <fullName evidence="2">Uncharacterized protein</fullName>
    </submittedName>
</protein>
<keyword evidence="3" id="KW-1185">Reference proteome</keyword>
<evidence type="ECO:0000256" key="1">
    <source>
        <dbReference type="SAM" id="MobiDB-lite"/>
    </source>
</evidence>
<gene>
    <name evidence="2" type="ORF">QLX08_004425</name>
</gene>
<feature type="region of interest" description="Disordered" evidence="1">
    <location>
        <begin position="1"/>
        <end position="27"/>
    </location>
</feature>
<proteinExistence type="predicted"/>
<name>A0AAW1A2M7_9HYME</name>
<feature type="compositionally biased region" description="Basic and acidic residues" evidence="1">
    <location>
        <begin position="1"/>
        <end position="13"/>
    </location>
</feature>
<evidence type="ECO:0000313" key="3">
    <source>
        <dbReference type="Proteomes" id="UP001432146"/>
    </source>
</evidence>
<reference evidence="2 3" key="1">
    <citation type="submission" date="2024-05" db="EMBL/GenBank/DDBJ databases">
        <title>The nuclear and mitochondrial genome assemblies of Tetragonisca angustula (Apidae: Meliponini), a tiny yet remarkable pollinator in the Neotropics.</title>
        <authorList>
            <person name="Ferrari R."/>
            <person name="Ricardo P.C."/>
            <person name="Dias F.C."/>
            <person name="Araujo N.S."/>
            <person name="Soares D.O."/>
            <person name="Zhou Q.-S."/>
            <person name="Zhu C.-D."/>
            <person name="Coutinho L."/>
            <person name="Airas M.C."/>
            <person name="Batista T.M."/>
        </authorList>
    </citation>
    <scope>NUCLEOTIDE SEQUENCE [LARGE SCALE GENOMIC DNA]</scope>
    <source>
        <strain evidence="2">ASF017062</strain>
        <tissue evidence="2">Abdomen</tissue>
    </source>
</reference>
<organism evidence="2 3">
    <name type="scientific">Tetragonisca angustula</name>
    <dbReference type="NCBI Taxonomy" id="166442"/>
    <lineage>
        <taxon>Eukaryota</taxon>
        <taxon>Metazoa</taxon>
        <taxon>Ecdysozoa</taxon>
        <taxon>Arthropoda</taxon>
        <taxon>Hexapoda</taxon>
        <taxon>Insecta</taxon>
        <taxon>Pterygota</taxon>
        <taxon>Neoptera</taxon>
        <taxon>Endopterygota</taxon>
        <taxon>Hymenoptera</taxon>
        <taxon>Apocrita</taxon>
        <taxon>Aculeata</taxon>
        <taxon>Apoidea</taxon>
        <taxon>Anthophila</taxon>
        <taxon>Apidae</taxon>
        <taxon>Tetragonisca</taxon>
    </lineage>
</organism>
<dbReference type="Proteomes" id="UP001432146">
    <property type="component" value="Unassembled WGS sequence"/>
</dbReference>
<accession>A0AAW1A2M7</accession>
<comment type="caution">
    <text evidence="2">The sequence shown here is derived from an EMBL/GenBank/DDBJ whole genome shotgun (WGS) entry which is preliminary data.</text>
</comment>
<evidence type="ECO:0000313" key="2">
    <source>
        <dbReference type="EMBL" id="KAK9304170.1"/>
    </source>
</evidence>
<sequence>MADSTDARYKIDPTEENGPQAENGPQLTQAKIPVLSRHVEAKSAKVAEGNPTSASPKFVRRIPRRYTTFGILCALPSCHG</sequence>
<dbReference type="EMBL" id="JAWNGG020000066">
    <property type="protein sequence ID" value="KAK9304170.1"/>
    <property type="molecule type" value="Genomic_DNA"/>
</dbReference>
<dbReference type="AlphaFoldDB" id="A0AAW1A2M7"/>